<dbReference type="PROSITE" id="PS51257">
    <property type="entry name" value="PROKAR_LIPOPROTEIN"/>
    <property type="match status" value="1"/>
</dbReference>
<dbReference type="Gene3D" id="3.40.390.70">
    <property type="match status" value="1"/>
</dbReference>
<dbReference type="OrthoDB" id="1113652at2"/>
<dbReference type="NCBIfam" id="TIGR04549">
    <property type="entry name" value="LP_HExxH_w_tonB"/>
    <property type="match status" value="1"/>
</dbReference>
<accession>A0A4R0P778</accession>
<name>A0A4R0P778_9SPHI</name>
<protein>
    <recommendedName>
        <fullName evidence="3">Substrate import-associated zinc metallohydrolase lipoprotein</fullName>
    </recommendedName>
</protein>
<keyword evidence="2" id="KW-1185">Reference proteome</keyword>
<dbReference type="EMBL" id="SJSN01000001">
    <property type="protein sequence ID" value="TCD12515.1"/>
    <property type="molecule type" value="Genomic_DNA"/>
</dbReference>
<reference evidence="1 2" key="1">
    <citation type="submission" date="2019-02" db="EMBL/GenBank/DDBJ databases">
        <title>Pedobacter sp. RP-3-11 sp. nov., isolated from Arctic soil.</title>
        <authorList>
            <person name="Dahal R.H."/>
        </authorList>
    </citation>
    <scope>NUCLEOTIDE SEQUENCE [LARGE SCALE GENOMIC DNA]</scope>
    <source>
        <strain evidence="1 2">RP-3-11</strain>
    </source>
</reference>
<evidence type="ECO:0000313" key="2">
    <source>
        <dbReference type="Proteomes" id="UP000291485"/>
    </source>
</evidence>
<dbReference type="Pfam" id="PF15890">
    <property type="entry name" value="Peptidase_Mx1"/>
    <property type="match status" value="1"/>
</dbReference>
<evidence type="ECO:0000313" key="1">
    <source>
        <dbReference type="EMBL" id="TCD12515.1"/>
    </source>
</evidence>
<sequence length="463" mass="51426">MKKNIFKIFAALFFISVIVSCRKEDPVSVDFAKLNVDNPVANTPLDTWLTTTFLNEYNIDVIYRYNRFYHGDDRDVASVKVEKVQPQMQTVLEGFLLPYRKIAGTTFIKKYSPKQFVLFGSGSYNPDNSYTLATAAAGRNITIYDLNNFDLTNTGAVVGKLRTIHHEFTHILNQIVPMPVDFQLITKSTYLATWTTVSDATARANGYVTPYASSQPGEDFAETTTSLLVLGQAWFDAWANGSSVAGKAALKAKEASVVQYFNTNLGIDFRALQKEIQEVVRKTYNYQNASFRYWMGQNLYKTMTINLEDGIYSANATSSDFSTPYNTFKAAILAVNTTAKYHMDYLQFRFESTTALTVRAAFTAAAGGTQFFADYTFTYTINPTTGAVTFTKVAQAGTTGSYANATLFTAAFTNSIQAYLTGKTFIADWLPPTIDPANYNQYGGFYLSGTPTNNFYGLLGQAL</sequence>
<dbReference type="RefSeq" id="WP_131555955.1">
    <property type="nucleotide sequence ID" value="NZ_SJSN01000001.1"/>
</dbReference>
<evidence type="ECO:0008006" key="3">
    <source>
        <dbReference type="Google" id="ProtNLM"/>
    </source>
</evidence>
<dbReference type="AlphaFoldDB" id="A0A4R0P778"/>
<dbReference type="Proteomes" id="UP000291485">
    <property type="component" value="Unassembled WGS sequence"/>
</dbReference>
<comment type="caution">
    <text evidence="1">The sequence shown here is derived from an EMBL/GenBank/DDBJ whole genome shotgun (WGS) entry which is preliminary data.</text>
</comment>
<organism evidence="1 2">
    <name type="scientific">Pedobacter frigidisoli</name>
    <dbReference type="NCBI Taxonomy" id="2530455"/>
    <lineage>
        <taxon>Bacteria</taxon>
        <taxon>Pseudomonadati</taxon>
        <taxon>Bacteroidota</taxon>
        <taxon>Sphingobacteriia</taxon>
        <taxon>Sphingobacteriales</taxon>
        <taxon>Sphingobacteriaceae</taxon>
        <taxon>Pedobacter</taxon>
    </lineage>
</organism>
<dbReference type="InterPro" id="IPR030890">
    <property type="entry name" value="LP_HExxH_w_TonB"/>
</dbReference>
<proteinExistence type="predicted"/>
<gene>
    <name evidence="1" type="ORF">EZ449_00240</name>
</gene>